<dbReference type="AlphaFoldDB" id="A0AA40EKT1"/>
<dbReference type="GO" id="GO:0016592">
    <property type="term" value="C:mediator complex"/>
    <property type="evidence" value="ECO:0007669"/>
    <property type="project" value="InterPro"/>
</dbReference>
<keyword evidence="7 9" id="KW-0539">Nucleus</keyword>
<name>A0AA40EKT1_9PEZI</name>
<comment type="function">
    <text evidence="9">Component of the Mediator complex, a coactivator involved in the regulated transcription of nearly all RNA polymerase II-dependent genes. Mediator functions as a bridge to convey information from gene-specific regulatory proteins to the basal RNA polymerase II transcription machinery. Mediator is recruited to promoters by direct interactions with regulatory proteins and serves as a scaffold for the assembly of a functional preinitiation complex with RNA polymerase II and the general transcription factors.</text>
</comment>
<evidence type="ECO:0000256" key="3">
    <source>
        <dbReference type="ARBA" id="ARBA00020628"/>
    </source>
</evidence>
<comment type="similarity">
    <text evidence="2 9">Belongs to the Mediator complex subunit 5 family.</text>
</comment>
<accession>A0AA40EKT1</accession>
<evidence type="ECO:0000313" key="11">
    <source>
        <dbReference type="Proteomes" id="UP001172155"/>
    </source>
</evidence>
<evidence type="ECO:0000256" key="6">
    <source>
        <dbReference type="ARBA" id="ARBA00023163"/>
    </source>
</evidence>
<sequence length="1033" mass="114073">MERPIPRPASPERGWIDFLERAHTKRLSLEDFTRVVPIVAWHHRLGPLHITDLLLGTSQARSKYRLDSRSYGYVEVLLTKLRIIDGLSVLRVLYRYSTAHNHRPPRTLSLDEARQVEKAKRLSHHRPTKVERWENSYIQEEFFFKILARTLPTHIAAAGKAGQIVLLLGDWIQLFTDVGTADLGHVNNPQSYIFGARFALMELAAAAFENQRMQLVLSHPTQKALRKRLAQRLEAFIPTVKIQSVADAQIVTRLEAFRTQVLPSWDPREEGEPVEEASYVDTLIGLDNFQVPLVPTINSRAGLYIYLNAALTGRPLIDDHALFGYLHNRYQGDLQTTATQLILAAFDVLANAVFRNEGSSMGHLLKSFVVNKVPLILVSLAQSSSAVYPFNAEFCISQALNQVDTNVFPTLSGLFDMNNNSSFQDSVRQDFCFACQLHGLLSSQAIETLLGDITYQSLPDEGRYVKETLVQSCLEDLEKTQKLIGELDNMNGNAGAAAQAVVEVLVHLCRNKETMSLKRLCTHLSSKPLSLDILLLFNNPQTILHPLCDVLDNWGGYDEDQGEYQPVYEEFGSILLLLLSFVYRYGFTAADLGRSGDSFVGKLLTKGQLAGPVSELTEQEVSHMSGWIHALFDTEAGGLGDDMMAACLPQHFYLLLPALFSHIVLALSTGNLTEEMVRGGLEYLVDVLLLPSLVPAIIYLSNSLWVDSRSDQPQVQRAVIRVLQLILRPHSLSPEASSMLSSVLNIVAKPLEHALRFYQRQEPKSQAVQPLLLALKENLSLPRRTGAADNNELELWAQTNGPSNVSVGVSTVQQTIQNLYQWAQNSPINGLPPNAAPYTHRQILAALKILGPTYLLTSILQDLRRAEQETPEAAPYAYDVITAIICAPDVRSTLKDIQTPLSLRDILKAKADDWKRIQKGDPAMAETVVRLFRRVEAQMMPPPPPPPNVVGGALEGSDGLAMAMAAQAEQQAANHNNMDAMSLDTAGLDGLGSAAGSVVGGLDLGDDMFSGLSGIHGDFGADFGPWDGTMDLP</sequence>
<evidence type="ECO:0000256" key="7">
    <source>
        <dbReference type="ARBA" id="ARBA00023242"/>
    </source>
</evidence>
<keyword evidence="6 9" id="KW-0804">Transcription</keyword>
<evidence type="ECO:0000256" key="9">
    <source>
        <dbReference type="RuleBase" id="RU364142"/>
    </source>
</evidence>
<evidence type="ECO:0000256" key="2">
    <source>
        <dbReference type="ARBA" id="ARBA00008782"/>
    </source>
</evidence>
<keyword evidence="11" id="KW-1185">Reference proteome</keyword>
<dbReference type="EMBL" id="JAUKUD010000006">
    <property type="protein sequence ID" value="KAK0741123.1"/>
    <property type="molecule type" value="Genomic_DNA"/>
</dbReference>
<dbReference type="Proteomes" id="UP001172155">
    <property type="component" value="Unassembled WGS sequence"/>
</dbReference>
<organism evidence="10 11">
    <name type="scientific">Schizothecium vesticola</name>
    <dbReference type="NCBI Taxonomy" id="314040"/>
    <lineage>
        <taxon>Eukaryota</taxon>
        <taxon>Fungi</taxon>
        <taxon>Dikarya</taxon>
        <taxon>Ascomycota</taxon>
        <taxon>Pezizomycotina</taxon>
        <taxon>Sordariomycetes</taxon>
        <taxon>Sordariomycetidae</taxon>
        <taxon>Sordariales</taxon>
        <taxon>Schizotheciaceae</taxon>
        <taxon>Schizothecium</taxon>
    </lineage>
</organism>
<evidence type="ECO:0000256" key="1">
    <source>
        <dbReference type="ARBA" id="ARBA00004123"/>
    </source>
</evidence>
<dbReference type="PANTHER" id="PTHR35784:SF1">
    <property type="entry name" value="MEDIATOR OF RNA POLYMERASE II TRANSCRIPTION SUBUNIT 5"/>
    <property type="match status" value="1"/>
</dbReference>
<comment type="subcellular location">
    <subcellularLocation>
        <location evidence="1 9">Nucleus</location>
    </subcellularLocation>
</comment>
<evidence type="ECO:0000256" key="5">
    <source>
        <dbReference type="ARBA" id="ARBA00023159"/>
    </source>
</evidence>
<keyword evidence="4 9" id="KW-0805">Transcription regulation</keyword>
<dbReference type="GO" id="GO:0003712">
    <property type="term" value="F:transcription coregulator activity"/>
    <property type="evidence" value="ECO:0007669"/>
    <property type="project" value="InterPro"/>
</dbReference>
<evidence type="ECO:0000256" key="8">
    <source>
        <dbReference type="ARBA" id="ARBA00031256"/>
    </source>
</evidence>
<gene>
    <name evidence="9" type="primary">MED5</name>
    <name evidence="10" type="ORF">B0T18DRAFT_432299</name>
</gene>
<reference evidence="10" key="1">
    <citation type="submission" date="2023-06" db="EMBL/GenBank/DDBJ databases">
        <title>Genome-scale phylogeny and comparative genomics of the fungal order Sordariales.</title>
        <authorList>
            <consortium name="Lawrence Berkeley National Laboratory"/>
            <person name="Hensen N."/>
            <person name="Bonometti L."/>
            <person name="Westerberg I."/>
            <person name="Brannstrom I.O."/>
            <person name="Guillou S."/>
            <person name="Cros-Aarteil S."/>
            <person name="Calhoun S."/>
            <person name="Haridas S."/>
            <person name="Kuo A."/>
            <person name="Mondo S."/>
            <person name="Pangilinan J."/>
            <person name="Riley R."/>
            <person name="LaButti K."/>
            <person name="Andreopoulos B."/>
            <person name="Lipzen A."/>
            <person name="Chen C."/>
            <person name="Yanf M."/>
            <person name="Daum C."/>
            <person name="Ng V."/>
            <person name="Clum A."/>
            <person name="Steindorff A."/>
            <person name="Ohm R."/>
            <person name="Martin F."/>
            <person name="Silar P."/>
            <person name="Natvig D."/>
            <person name="Lalanne C."/>
            <person name="Gautier V."/>
            <person name="Ament-velasquez S.L."/>
            <person name="Kruys A."/>
            <person name="Hutchinson M.I."/>
            <person name="Powell A.J."/>
            <person name="Barry K."/>
            <person name="Miller A.N."/>
            <person name="Grigoriev I.V."/>
            <person name="Debuchy R."/>
            <person name="Gladieux P."/>
            <person name="Thoren M.H."/>
            <person name="Johannesson H."/>
        </authorList>
    </citation>
    <scope>NUCLEOTIDE SEQUENCE</scope>
    <source>
        <strain evidence="10">SMH3187-1</strain>
    </source>
</reference>
<comment type="caution">
    <text evidence="10">The sequence shown here is derived from an EMBL/GenBank/DDBJ whole genome shotgun (WGS) entry which is preliminary data.</text>
</comment>
<evidence type="ECO:0000256" key="4">
    <source>
        <dbReference type="ARBA" id="ARBA00023015"/>
    </source>
</evidence>
<protein>
    <recommendedName>
        <fullName evidence="3 9">Mediator of RNA polymerase II transcription subunit 5</fullName>
    </recommendedName>
    <alternativeName>
        <fullName evidence="8 9">Mediator complex subunit 5</fullName>
    </alternativeName>
</protein>
<keyword evidence="5 9" id="KW-0010">Activator</keyword>
<evidence type="ECO:0000313" key="10">
    <source>
        <dbReference type="EMBL" id="KAK0741123.1"/>
    </source>
</evidence>
<comment type="subunit">
    <text evidence="9">Component of the Mediator complex.</text>
</comment>
<proteinExistence type="inferred from homology"/>
<dbReference type="Pfam" id="PF08689">
    <property type="entry name" value="Med5"/>
    <property type="match status" value="1"/>
</dbReference>
<dbReference type="PANTHER" id="PTHR35784">
    <property type="entry name" value="MEDIATOR OF RNA POLYMERASE II TRANSCRIPTION SUBUNIT 5"/>
    <property type="match status" value="1"/>
</dbReference>
<dbReference type="GO" id="GO:0006357">
    <property type="term" value="P:regulation of transcription by RNA polymerase II"/>
    <property type="evidence" value="ECO:0007669"/>
    <property type="project" value="InterPro"/>
</dbReference>
<dbReference type="InterPro" id="IPR014801">
    <property type="entry name" value="Mediator_Med5_fun"/>
</dbReference>